<evidence type="ECO:0000313" key="2">
    <source>
        <dbReference type="EMBL" id="EPB70566.1"/>
    </source>
</evidence>
<accession>A0A0D6LKR9</accession>
<feature type="compositionally biased region" description="Polar residues" evidence="1">
    <location>
        <begin position="66"/>
        <end position="79"/>
    </location>
</feature>
<dbReference type="Proteomes" id="UP000054495">
    <property type="component" value="Unassembled WGS sequence"/>
</dbReference>
<protein>
    <submittedName>
        <fullName evidence="2">Uncharacterized protein</fullName>
    </submittedName>
</protein>
<evidence type="ECO:0000256" key="1">
    <source>
        <dbReference type="SAM" id="MobiDB-lite"/>
    </source>
</evidence>
<feature type="region of interest" description="Disordered" evidence="1">
    <location>
        <begin position="62"/>
        <end position="89"/>
    </location>
</feature>
<proteinExistence type="predicted"/>
<keyword evidence="3" id="KW-1185">Reference proteome</keyword>
<dbReference type="AlphaFoldDB" id="A0A0D6LKR9"/>
<organism evidence="2 3">
    <name type="scientific">Ancylostoma ceylanicum</name>
    <dbReference type="NCBI Taxonomy" id="53326"/>
    <lineage>
        <taxon>Eukaryota</taxon>
        <taxon>Metazoa</taxon>
        <taxon>Ecdysozoa</taxon>
        <taxon>Nematoda</taxon>
        <taxon>Chromadorea</taxon>
        <taxon>Rhabditida</taxon>
        <taxon>Rhabditina</taxon>
        <taxon>Rhabditomorpha</taxon>
        <taxon>Strongyloidea</taxon>
        <taxon>Ancylostomatidae</taxon>
        <taxon>Ancylostomatinae</taxon>
        <taxon>Ancylostoma</taxon>
    </lineage>
</organism>
<dbReference type="EMBL" id="KE125180">
    <property type="protein sequence ID" value="EPB70566.1"/>
    <property type="molecule type" value="Genomic_DNA"/>
</dbReference>
<feature type="compositionally biased region" description="Basic and acidic residues" evidence="1">
    <location>
        <begin position="80"/>
        <end position="89"/>
    </location>
</feature>
<evidence type="ECO:0000313" key="3">
    <source>
        <dbReference type="Proteomes" id="UP000054495"/>
    </source>
</evidence>
<gene>
    <name evidence="2" type="ORF">ANCCEY_10352</name>
</gene>
<name>A0A0D6LKR9_9BILA</name>
<sequence length="89" mass="10375">MSTDSVAPKKIQLKRKSVHFAEIPQKISLDKFLVKQLGNFGRIKIKEPCGFADVPMKQHRKIAQRSDIQQSTEYVLSSRKQYDNRTKER</sequence>
<reference evidence="2 3" key="1">
    <citation type="submission" date="2013-05" db="EMBL/GenBank/DDBJ databases">
        <title>Draft genome of the parasitic nematode Anyclostoma ceylanicum.</title>
        <authorList>
            <person name="Mitreva M."/>
        </authorList>
    </citation>
    <scope>NUCLEOTIDE SEQUENCE [LARGE SCALE GENOMIC DNA]</scope>
</reference>